<evidence type="ECO:0000313" key="2">
    <source>
        <dbReference type="EMBL" id="WAS90009.1"/>
    </source>
</evidence>
<protein>
    <submittedName>
        <fullName evidence="2">Uncharacterized protein</fullName>
    </submittedName>
</protein>
<proteinExistence type="predicted"/>
<dbReference type="Proteomes" id="UP001164459">
    <property type="component" value="Chromosome"/>
</dbReference>
<feature type="transmembrane region" description="Helical" evidence="1">
    <location>
        <begin position="182"/>
        <end position="202"/>
    </location>
</feature>
<feature type="transmembrane region" description="Helical" evidence="1">
    <location>
        <begin position="132"/>
        <end position="149"/>
    </location>
</feature>
<sequence length="268" mass="27841">MTSSPSPRHVHRLAAVVWLTLSVAALASLARGGYAIGLDFEGGATLGLVPNDDDGRCDPRAVDAVMRARHGALAYELQTAGNRCRLSFTGLTDEPTVDAVARTLLAEHAAPLAVEERFVIAPAFAPVLGRPTALGLGAAATLLWGATLVNRVRAIAVVGAAVTTLVVGLAWVLGLGSTLGRASYLAALWFVPAITTLTATSGRPRFRRGLVGLLLFAGLVIAAAVVQTLEVRASSELVWVRAGARLALTIFVPAVALALLAIWSGREE</sequence>
<keyword evidence="1" id="KW-0472">Membrane</keyword>
<organism evidence="2 3">
    <name type="scientific">Nannocystis punicea</name>
    <dbReference type="NCBI Taxonomy" id="2995304"/>
    <lineage>
        <taxon>Bacteria</taxon>
        <taxon>Pseudomonadati</taxon>
        <taxon>Myxococcota</taxon>
        <taxon>Polyangia</taxon>
        <taxon>Nannocystales</taxon>
        <taxon>Nannocystaceae</taxon>
        <taxon>Nannocystis</taxon>
    </lineage>
</organism>
<reference evidence="2" key="1">
    <citation type="submission" date="2022-11" db="EMBL/GenBank/DDBJ databases">
        <title>Minimal conservation of predation-associated metabolite biosynthetic gene clusters underscores biosynthetic potential of Myxococcota including descriptions for ten novel species: Archangium lansinium sp. nov., Myxococcus landrumus sp. nov., Nannocystis bai.</title>
        <authorList>
            <person name="Ahearne A."/>
            <person name="Stevens C."/>
            <person name="Dowd S."/>
        </authorList>
    </citation>
    <scope>NUCLEOTIDE SEQUENCE</scope>
    <source>
        <strain evidence="2">Fl3</strain>
    </source>
</reference>
<keyword evidence="1" id="KW-0812">Transmembrane</keyword>
<gene>
    <name evidence="2" type="ORF">O0S08_27765</name>
</gene>
<feature type="transmembrane region" description="Helical" evidence="1">
    <location>
        <begin position="209"/>
        <end position="226"/>
    </location>
</feature>
<dbReference type="EMBL" id="CP114040">
    <property type="protein sequence ID" value="WAS90009.1"/>
    <property type="molecule type" value="Genomic_DNA"/>
</dbReference>
<dbReference type="RefSeq" id="WP_269032343.1">
    <property type="nucleotide sequence ID" value="NZ_CP114040.1"/>
</dbReference>
<evidence type="ECO:0000313" key="3">
    <source>
        <dbReference type="Proteomes" id="UP001164459"/>
    </source>
</evidence>
<feature type="transmembrane region" description="Helical" evidence="1">
    <location>
        <begin position="156"/>
        <end position="176"/>
    </location>
</feature>
<evidence type="ECO:0000256" key="1">
    <source>
        <dbReference type="SAM" id="Phobius"/>
    </source>
</evidence>
<keyword evidence="1" id="KW-1133">Transmembrane helix</keyword>
<feature type="transmembrane region" description="Helical" evidence="1">
    <location>
        <begin position="246"/>
        <end position="265"/>
    </location>
</feature>
<accession>A0ABY7GT12</accession>
<name>A0ABY7GT12_9BACT</name>
<keyword evidence="3" id="KW-1185">Reference proteome</keyword>